<reference evidence="2" key="1">
    <citation type="submission" date="2024-05" db="EMBL/GenBank/DDBJ databases">
        <title>Transcriptome analysis of the degradation process of organic nitrogen by two heterotrophic nitrifying and aerobic denitrifying bacteria, Achromobacter sp. HNDS-1 and Enterobacter sp. HNDS-6.</title>
        <authorList>
            <person name="Huang Y."/>
        </authorList>
    </citation>
    <scope>NUCLEOTIDE SEQUENCE</scope>
    <source>
        <strain evidence="2">HNDS-1</strain>
    </source>
</reference>
<dbReference type="RefSeq" id="WP_278992668.1">
    <property type="nucleotide sequence ID" value="NZ_CP157584.1"/>
</dbReference>
<dbReference type="KEGG" id="achh:ABFG95_05930"/>
<sequence>MLHTLWIAGAVFVGLMGGLGFAATYDPVKWSDAVTAIGTVIAAIGTVGTLGYQVVQTAKAQRQLRTQALLAEHMEAELVQMWLRELLHLIDYYSMVFKSGGQMSDADLAVWKGELSSVRDKIKDGRSRLTSRLGHRFYLAIDDALGWVNSLLNRASSRHHHYGPGDLMPGIDRVSVMLKDSLDQTTEWRKDLDLRIANGLQ</sequence>
<protein>
    <submittedName>
        <fullName evidence="2">Uncharacterized protein</fullName>
    </submittedName>
</protein>
<feature type="transmembrane region" description="Helical" evidence="1">
    <location>
        <begin position="32"/>
        <end position="55"/>
    </location>
</feature>
<evidence type="ECO:0000313" key="2">
    <source>
        <dbReference type="EMBL" id="XBP00014.1"/>
    </source>
</evidence>
<proteinExistence type="predicted"/>
<name>A0AAU7LDY2_9BURK</name>
<accession>A0AAU7LDY2</accession>
<keyword evidence="1" id="KW-0472">Membrane</keyword>
<dbReference type="AlphaFoldDB" id="A0AAU7LDY2"/>
<keyword evidence="1" id="KW-1133">Transmembrane helix</keyword>
<keyword evidence="1" id="KW-0812">Transmembrane</keyword>
<evidence type="ECO:0000256" key="1">
    <source>
        <dbReference type="SAM" id="Phobius"/>
    </source>
</evidence>
<dbReference type="EMBL" id="CP157584">
    <property type="protein sequence ID" value="XBP00014.1"/>
    <property type="molecule type" value="Genomic_DNA"/>
</dbReference>
<gene>
    <name evidence="2" type="ORF">ABFG95_05930</name>
</gene>
<organism evidence="2">
    <name type="scientific">Achromobacter sp. HNDS-1</name>
    <dbReference type="NCBI Taxonomy" id="3151598"/>
    <lineage>
        <taxon>Bacteria</taxon>
        <taxon>Pseudomonadati</taxon>
        <taxon>Pseudomonadota</taxon>
        <taxon>Betaproteobacteria</taxon>
        <taxon>Burkholderiales</taxon>
        <taxon>Alcaligenaceae</taxon>
        <taxon>Achromobacter</taxon>
    </lineage>
</organism>